<sequence length="213" mass="21423">MSQPLLTLAAAISEVELTVNSFLFFCELLAAAAAAAPEYPEAAERTAATAAAAAAATDTDAAATDTAAAAAAPTATDTAAAAATPTTTDTAAAAAAPTATDTAAAAARHTAPAAAAAAAAMLARSVSRRSFFRSGYGRVSAAAAAERRLQVFFVSLMFLLPSLYVYSAGSPKLLQLCMQRFRWVEVPPQADPSLLRLRPAAPTGACDRADAAS</sequence>
<dbReference type="InterPro" id="IPR056322">
    <property type="entry name" value="Microp_apicomplexa_21"/>
</dbReference>
<dbReference type="VEuPathDB" id="ToxoDB:ETH2_1308700"/>
<keyword evidence="2" id="KW-1185">Reference proteome</keyword>
<reference evidence="1" key="1">
    <citation type="submission" date="2013-10" db="EMBL/GenBank/DDBJ databases">
        <title>Genomic analysis of the causative agents of coccidiosis in chickens.</title>
        <authorList>
            <person name="Reid A.J."/>
            <person name="Blake D."/>
            <person name="Billington K."/>
            <person name="Browne H."/>
            <person name="Dunn M."/>
            <person name="Hung S."/>
            <person name="Kawahara F."/>
            <person name="Miranda-Saavedra D."/>
            <person name="Mourier T."/>
            <person name="Nagra H."/>
            <person name="Otto T.D."/>
            <person name="Rawlings N."/>
            <person name="Sanchez A."/>
            <person name="Sanders M."/>
            <person name="Subramaniam C."/>
            <person name="Tay Y."/>
            <person name="Dear P."/>
            <person name="Doerig C."/>
            <person name="Gruber A."/>
            <person name="Parkinson J."/>
            <person name="Shirley M."/>
            <person name="Wan K.L."/>
            <person name="Berriman M."/>
            <person name="Tomley F."/>
            <person name="Pain A."/>
        </authorList>
    </citation>
    <scope>NUCLEOTIDE SEQUENCE [LARGE SCALE GENOMIC DNA]</scope>
    <source>
        <strain evidence="1">Houghton</strain>
    </source>
</reference>
<evidence type="ECO:0000313" key="1">
    <source>
        <dbReference type="EMBL" id="CDJ38215.1"/>
    </source>
</evidence>
<dbReference type="EMBL" id="HG673821">
    <property type="protein sequence ID" value="CDJ38215.1"/>
    <property type="molecule type" value="Genomic_DNA"/>
</dbReference>
<dbReference type="RefSeq" id="XP_013229053.1">
    <property type="nucleotide sequence ID" value="XM_013373599.1"/>
</dbReference>
<dbReference type="GeneID" id="25251094"/>
<name>U6KJK5_EIMTE</name>
<dbReference type="OrthoDB" id="10616320at2759"/>
<dbReference type="Proteomes" id="UP000030747">
    <property type="component" value="Unassembled WGS sequence"/>
</dbReference>
<accession>U6KJK5</accession>
<organism evidence="1 2">
    <name type="scientific">Eimeria tenella</name>
    <name type="common">Coccidian parasite</name>
    <dbReference type="NCBI Taxonomy" id="5802"/>
    <lineage>
        <taxon>Eukaryota</taxon>
        <taxon>Sar</taxon>
        <taxon>Alveolata</taxon>
        <taxon>Apicomplexa</taxon>
        <taxon>Conoidasida</taxon>
        <taxon>Coccidia</taxon>
        <taxon>Eucoccidiorida</taxon>
        <taxon>Eimeriorina</taxon>
        <taxon>Eimeriidae</taxon>
        <taxon>Eimeria</taxon>
    </lineage>
</organism>
<protein>
    <submittedName>
        <fullName evidence="1">Uncharacterized protein</fullName>
    </submittedName>
</protein>
<reference evidence="1" key="2">
    <citation type="submission" date="2013-10" db="EMBL/GenBank/DDBJ databases">
        <authorList>
            <person name="Aslett M."/>
        </authorList>
    </citation>
    <scope>NUCLEOTIDE SEQUENCE [LARGE SCALE GENOMIC DNA]</scope>
    <source>
        <strain evidence="1">Houghton</strain>
    </source>
</reference>
<evidence type="ECO:0000313" key="2">
    <source>
        <dbReference type="Proteomes" id="UP000030747"/>
    </source>
</evidence>
<dbReference type="Pfam" id="PF23535">
    <property type="entry name" value="Microp_apicomplexa_21"/>
    <property type="match status" value="1"/>
</dbReference>
<dbReference type="AlphaFoldDB" id="U6KJK5"/>
<gene>
    <name evidence="1" type="ORF">ETH_00009465</name>
</gene>
<proteinExistence type="predicted"/>
<dbReference type="VEuPathDB" id="ToxoDB:ETH_00009465"/>